<gene>
    <name evidence="2" type="ORF">E1A91_A10G217800v1</name>
</gene>
<accession>A0A5D2XPK8</accession>
<sequence>MTRSRVSSVLDAHGGRRWHAGNGGRVMCGASQGG</sequence>
<proteinExistence type="predicted"/>
<name>A0A5D2XPK8_GOSMU</name>
<feature type="region of interest" description="Disordered" evidence="1">
    <location>
        <begin position="1"/>
        <end position="34"/>
    </location>
</feature>
<dbReference type="Proteomes" id="UP000323597">
    <property type="component" value="Chromosome A10"/>
</dbReference>
<organism evidence="2 3">
    <name type="scientific">Gossypium mustelinum</name>
    <name type="common">Cotton</name>
    <name type="synonym">Gossypium caicoense</name>
    <dbReference type="NCBI Taxonomy" id="34275"/>
    <lineage>
        <taxon>Eukaryota</taxon>
        <taxon>Viridiplantae</taxon>
        <taxon>Streptophyta</taxon>
        <taxon>Embryophyta</taxon>
        <taxon>Tracheophyta</taxon>
        <taxon>Spermatophyta</taxon>
        <taxon>Magnoliopsida</taxon>
        <taxon>eudicotyledons</taxon>
        <taxon>Gunneridae</taxon>
        <taxon>Pentapetalae</taxon>
        <taxon>rosids</taxon>
        <taxon>malvids</taxon>
        <taxon>Malvales</taxon>
        <taxon>Malvaceae</taxon>
        <taxon>Malvoideae</taxon>
        <taxon>Gossypium</taxon>
    </lineage>
</organism>
<keyword evidence="3" id="KW-1185">Reference proteome</keyword>
<reference evidence="2 3" key="1">
    <citation type="submission" date="2019-07" db="EMBL/GenBank/DDBJ databases">
        <title>WGS assembly of Gossypium mustelinum.</title>
        <authorList>
            <person name="Chen Z.J."/>
            <person name="Sreedasyam A."/>
            <person name="Ando A."/>
            <person name="Song Q."/>
            <person name="De L."/>
            <person name="Hulse-Kemp A."/>
            <person name="Ding M."/>
            <person name="Ye W."/>
            <person name="Kirkbride R."/>
            <person name="Jenkins J."/>
            <person name="Plott C."/>
            <person name="Lovell J."/>
            <person name="Lin Y.-M."/>
            <person name="Vaughn R."/>
            <person name="Liu B."/>
            <person name="Li W."/>
            <person name="Simpson S."/>
            <person name="Scheffler B."/>
            <person name="Saski C."/>
            <person name="Grover C."/>
            <person name="Hu G."/>
            <person name="Conover J."/>
            <person name="Carlson J."/>
            <person name="Shu S."/>
            <person name="Boston L."/>
            <person name="Williams M."/>
            <person name="Peterson D."/>
            <person name="Mcgee K."/>
            <person name="Jones D."/>
            <person name="Wendel J."/>
            <person name="Stelly D."/>
            <person name="Grimwood J."/>
            <person name="Schmutz J."/>
        </authorList>
    </citation>
    <scope>NUCLEOTIDE SEQUENCE [LARGE SCALE GENOMIC DNA]</scope>
    <source>
        <strain evidence="2">1408120.09</strain>
    </source>
</reference>
<dbReference type="AlphaFoldDB" id="A0A5D2XPK8"/>
<feature type="compositionally biased region" description="Gly residues" evidence="1">
    <location>
        <begin position="21"/>
        <end position="34"/>
    </location>
</feature>
<protein>
    <submittedName>
        <fullName evidence="2">Uncharacterized protein</fullName>
    </submittedName>
</protein>
<evidence type="ECO:0000256" key="1">
    <source>
        <dbReference type="SAM" id="MobiDB-lite"/>
    </source>
</evidence>
<evidence type="ECO:0000313" key="2">
    <source>
        <dbReference type="EMBL" id="TYJ15958.1"/>
    </source>
</evidence>
<dbReference type="EMBL" id="CM017645">
    <property type="protein sequence ID" value="TYJ15958.1"/>
    <property type="molecule type" value="Genomic_DNA"/>
</dbReference>
<evidence type="ECO:0000313" key="3">
    <source>
        <dbReference type="Proteomes" id="UP000323597"/>
    </source>
</evidence>